<accession>A0A0N1J5P2</accession>
<dbReference type="STRING" id="50340.PF66_04793"/>
<gene>
    <name evidence="1" type="ORF">PF66_04793</name>
</gene>
<keyword evidence="2" id="KW-1185">Reference proteome</keyword>
<dbReference type="PATRIC" id="fig|50340.43.peg.2095"/>
<comment type="caution">
    <text evidence="1">The sequence shown here is derived from an EMBL/GenBank/DDBJ whole genome shotgun (WGS) entry which is preliminary data.</text>
</comment>
<protein>
    <submittedName>
        <fullName evidence="1">Uncharacterized protein</fullName>
    </submittedName>
</protein>
<dbReference type="Proteomes" id="UP000037931">
    <property type="component" value="Unassembled WGS sequence"/>
</dbReference>
<dbReference type="EMBL" id="JSYZ01000019">
    <property type="protein sequence ID" value="KPA88432.1"/>
    <property type="molecule type" value="Genomic_DNA"/>
</dbReference>
<evidence type="ECO:0000313" key="2">
    <source>
        <dbReference type="Proteomes" id="UP000037931"/>
    </source>
</evidence>
<organism evidence="1 2">
    <name type="scientific">Pseudomonas asplenii</name>
    <dbReference type="NCBI Taxonomy" id="53407"/>
    <lineage>
        <taxon>Bacteria</taxon>
        <taxon>Pseudomonadati</taxon>
        <taxon>Pseudomonadota</taxon>
        <taxon>Gammaproteobacteria</taxon>
        <taxon>Pseudomonadales</taxon>
        <taxon>Pseudomonadaceae</taxon>
        <taxon>Pseudomonas</taxon>
    </lineage>
</organism>
<proteinExistence type="predicted"/>
<name>A0A0N1J5P2_9PSED</name>
<dbReference type="RefSeq" id="WP_193394226.1">
    <property type="nucleotide sequence ID" value="NZ_JAQMZR010000053.1"/>
</dbReference>
<reference evidence="1 2" key="1">
    <citation type="journal article" date="2015" name="PLoS ONE">
        <title>Rice-Infecting Pseudomonas Genomes Are Highly Accessorized and Harbor Multiple Putative Virulence Mechanisms to Cause Sheath Brown Rot.</title>
        <authorList>
            <person name="Quibod I.L."/>
            <person name="Grande G."/>
            <person name="Oreiro E.G."/>
            <person name="Borja F.N."/>
            <person name="Dossa G.S."/>
            <person name="Mauleon R."/>
            <person name="Cruz C.V."/>
            <person name="Oliva R."/>
        </authorList>
    </citation>
    <scope>NUCLEOTIDE SEQUENCE [LARGE SCALE GENOMIC DNA]</scope>
    <source>
        <strain evidence="1 2">IRRI 6609</strain>
    </source>
</reference>
<dbReference type="AlphaFoldDB" id="A0A0N1J5P2"/>
<sequence>MNILKTRTCAAVLAIGAVLALYATAAWRVEQIRQAPHAVASCNLEHCVPHTASLSALR</sequence>
<evidence type="ECO:0000313" key="1">
    <source>
        <dbReference type="EMBL" id="KPA88432.1"/>
    </source>
</evidence>